<dbReference type="PIRSF" id="PIRSF000027">
    <property type="entry name" value="Cytc_c_prime"/>
    <property type="match status" value="1"/>
</dbReference>
<dbReference type="EMBL" id="FSRL01000001">
    <property type="protein sequence ID" value="SIN92173.1"/>
    <property type="molecule type" value="Genomic_DNA"/>
</dbReference>
<dbReference type="InterPro" id="IPR010980">
    <property type="entry name" value="Cyt_c/b562"/>
</dbReference>
<name>A0A1N6FA63_9RHOB</name>
<gene>
    <name evidence="9" type="ORF">SAMN05444002_1507</name>
</gene>
<dbReference type="GO" id="GO:0022900">
    <property type="term" value="P:electron transport chain"/>
    <property type="evidence" value="ECO:0007669"/>
    <property type="project" value="InterPro"/>
</dbReference>
<dbReference type="STRING" id="1217970.SAMN05444002_1507"/>
<feature type="binding site" description="axial binding residue" evidence="6">
    <location>
        <position position="148"/>
    </location>
    <ligand>
        <name>heme c</name>
        <dbReference type="ChEBI" id="CHEBI:61717"/>
    </ligand>
    <ligandPart>
        <name>Fe</name>
        <dbReference type="ChEBI" id="CHEBI:18248"/>
    </ligandPart>
</feature>
<dbReference type="GO" id="GO:0020037">
    <property type="term" value="F:heme binding"/>
    <property type="evidence" value="ECO:0007669"/>
    <property type="project" value="InterPro"/>
</dbReference>
<evidence type="ECO:0000256" key="7">
    <source>
        <dbReference type="PIRSR" id="PIRSR000027-2"/>
    </source>
</evidence>
<dbReference type="Pfam" id="PF01322">
    <property type="entry name" value="Cytochrom_C_2"/>
    <property type="match status" value="1"/>
</dbReference>
<evidence type="ECO:0000313" key="9">
    <source>
        <dbReference type="EMBL" id="SIN92173.1"/>
    </source>
</evidence>
<dbReference type="GO" id="GO:0042597">
    <property type="term" value="C:periplasmic space"/>
    <property type="evidence" value="ECO:0007669"/>
    <property type="project" value="InterPro"/>
</dbReference>
<comment type="PTM">
    <text evidence="7">Binds 1 heme group per subunit.</text>
</comment>
<evidence type="ECO:0000313" key="10">
    <source>
        <dbReference type="Proteomes" id="UP000184932"/>
    </source>
</evidence>
<keyword evidence="8" id="KW-0732">Signal</keyword>
<evidence type="ECO:0000256" key="8">
    <source>
        <dbReference type="SAM" id="SignalP"/>
    </source>
</evidence>
<keyword evidence="5 6" id="KW-0408">Iron</keyword>
<keyword evidence="3 6" id="KW-0479">Metal-binding</keyword>
<dbReference type="GO" id="GO:0005506">
    <property type="term" value="F:iron ion binding"/>
    <property type="evidence" value="ECO:0007669"/>
    <property type="project" value="InterPro"/>
</dbReference>
<dbReference type="SUPFAM" id="SSF47175">
    <property type="entry name" value="Cytochromes"/>
    <property type="match status" value="1"/>
</dbReference>
<proteinExistence type="predicted"/>
<evidence type="ECO:0000256" key="2">
    <source>
        <dbReference type="ARBA" id="ARBA00022617"/>
    </source>
</evidence>
<sequence length="155" mass="16135">MKTTAKRISLVLAASLAAGTAFAASHAMEQQKAREDLMKVMGQNLGVLGKMAKGEMDFDATAAGEAATALHDAAVKVTVDEMWDEGTDHMAVDDGRAMPEIWENYDDFKAKGAALVAAAEGAKTAAGESLQALQASMGVMGGACGDCHKAYRLPE</sequence>
<feature type="chain" id="PRO_5009935874" evidence="8">
    <location>
        <begin position="24"/>
        <end position="155"/>
    </location>
</feature>
<dbReference type="OrthoDB" id="7596534at2"/>
<keyword evidence="10" id="KW-1185">Reference proteome</keyword>
<protein>
    <submittedName>
        <fullName evidence="9">Cytochrome c556</fullName>
    </submittedName>
</protein>
<dbReference type="Proteomes" id="UP000184932">
    <property type="component" value="Unassembled WGS sequence"/>
</dbReference>
<keyword evidence="4" id="KW-0249">Electron transport</keyword>
<keyword evidence="1" id="KW-0813">Transport</keyword>
<feature type="binding site" description="covalent" evidence="7">
    <location>
        <position position="147"/>
    </location>
    <ligand>
        <name>heme c</name>
        <dbReference type="ChEBI" id="CHEBI:61717"/>
    </ligand>
</feature>
<evidence type="ECO:0000256" key="1">
    <source>
        <dbReference type="ARBA" id="ARBA00022448"/>
    </source>
</evidence>
<organism evidence="9 10">
    <name type="scientific">Vannielia litorea</name>
    <dbReference type="NCBI Taxonomy" id="1217970"/>
    <lineage>
        <taxon>Bacteria</taxon>
        <taxon>Pseudomonadati</taxon>
        <taxon>Pseudomonadota</taxon>
        <taxon>Alphaproteobacteria</taxon>
        <taxon>Rhodobacterales</taxon>
        <taxon>Paracoccaceae</taxon>
        <taxon>Vannielia</taxon>
    </lineage>
</organism>
<evidence type="ECO:0000256" key="4">
    <source>
        <dbReference type="ARBA" id="ARBA00022982"/>
    </source>
</evidence>
<dbReference type="Gene3D" id="1.20.120.10">
    <property type="entry name" value="Cytochrome c/b562"/>
    <property type="match status" value="1"/>
</dbReference>
<evidence type="ECO:0000256" key="5">
    <source>
        <dbReference type="ARBA" id="ARBA00023004"/>
    </source>
</evidence>
<evidence type="ECO:0000256" key="3">
    <source>
        <dbReference type="ARBA" id="ARBA00022723"/>
    </source>
</evidence>
<reference evidence="10" key="1">
    <citation type="submission" date="2016-11" db="EMBL/GenBank/DDBJ databases">
        <authorList>
            <person name="Varghese N."/>
            <person name="Submissions S."/>
        </authorList>
    </citation>
    <scope>NUCLEOTIDE SEQUENCE [LARGE SCALE GENOMIC DNA]</scope>
    <source>
        <strain evidence="10">DSM 29440</strain>
    </source>
</reference>
<dbReference type="InterPro" id="IPR012127">
    <property type="entry name" value="Cyt_c_prime"/>
</dbReference>
<feature type="signal peptide" evidence="8">
    <location>
        <begin position="1"/>
        <end position="23"/>
    </location>
</feature>
<dbReference type="AlphaFoldDB" id="A0A1N6FA63"/>
<feature type="binding site" description="covalent" evidence="7">
    <location>
        <position position="144"/>
    </location>
    <ligand>
        <name>heme c</name>
        <dbReference type="ChEBI" id="CHEBI:61717"/>
    </ligand>
</feature>
<dbReference type="InterPro" id="IPR002321">
    <property type="entry name" value="Cyt_c_II"/>
</dbReference>
<dbReference type="RefSeq" id="WP_074255571.1">
    <property type="nucleotide sequence ID" value="NZ_FSRL01000001.1"/>
</dbReference>
<dbReference type="GO" id="GO:0009055">
    <property type="term" value="F:electron transfer activity"/>
    <property type="evidence" value="ECO:0007669"/>
    <property type="project" value="InterPro"/>
</dbReference>
<dbReference type="PROSITE" id="PS51009">
    <property type="entry name" value="CYTCII"/>
    <property type="match status" value="1"/>
</dbReference>
<keyword evidence="2 7" id="KW-0349">Heme</keyword>
<accession>A0A1N6FA63</accession>
<evidence type="ECO:0000256" key="6">
    <source>
        <dbReference type="PIRSR" id="PIRSR000027-1"/>
    </source>
</evidence>